<feature type="domain" description="Neurotransmitter-gated ion-channel transmembrane" evidence="2">
    <location>
        <begin position="4"/>
        <end position="167"/>
    </location>
</feature>
<organism evidence="3 4">
    <name type="scientific">Acrobeloides nanus</name>
    <dbReference type="NCBI Taxonomy" id="290746"/>
    <lineage>
        <taxon>Eukaryota</taxon>
        <taxon>Metazoa</taxon>
        <taxon>Ecdysozoa</taxon>
        <taxon>Nematoda</taxon>
        <taxon>Chromadorea</taxon>
        <taxon>Rhabditida</taxon>
        <taxon>Tylenchina</taxon>
        <taxon>Cephalobomorpha</taxon>
        <taxon>Cephaloboidea</taxon>
        <taxon>Cephalobidae</taxon>
        <taxon>Acrobeloides</taxon>
    </lineage>
</organism>
<dbReference type="InterPro" id="IPR036719">
    <property type="entry name" value="Neuro-gated_channel_TM_sf"/>
</dbReference>
<dbReference type="Proteomes" id="UP000887540">
    <property type="component" value="Unplaced"/>
</dbReference>
<dbReference type="GO" id="GO:0006811">
    <property type="term" value="P:monoatomic ion transport"/>
    <property type="evidence" value="ECO:0007669"/>
    <property type="project" value="InterPro"/>
</dbReference>
<evidence type="ECO:0000313" key="4">
    <source>
        <dbReference type="WBParaSite" id="ACRNAN_scaffold8619.g10574.t1"/>
    </source>
</evidence>
<sequence>MVGEMTPSTSESVPLIGVFFSCCMLVVSASVVFTVVVLNLHFRAADTHIMSPLLKKVLLEWMPWLFMMSRPGYRFSRGKCLVDKRDNFVRIVEKRLDQKIISSDPATDAQLILLHRLYTELDEITKRFLEEDEKERIETDWKFAAMVVDRACLIIFTLFITLFTCALMFSAPHIMA</sequence>
<evidence type="ECO:0000313" key="3">
    <source>
        <dbReference type="Proteomes" id="UP000887540"/>
    </source>
</evidence>
<dbReference type="GO" id="GO:0016020">
    <property type="term" value="C:membrane"/>
    <property type="evidence" value="ECO:0007669"/>
    <property type="project" value="InterPro"/>
</dbReference>
<dbReference type="Pfam" id="PF02932">
    <property type="entry name" value="Neur_chan_memb"/>
    <property type="match status" value="1"/>
</dbReference>
<keyword evidence="1" id="KW-0472">Membrane</keyword>
<reference evidence="4" key="1">
    <citation type="submission" date="2022-11" db="UniProtKB">
        <authorList>
            <consortium name="WormBaseParasite"/>
        </authorList>
    </citation>
    <scope>IDENTIFICATION</scope>
</reference>
<dbReference type="InterPro" id="IPR038050">
    <property type="entry name" value="Neuro_actylchol_rec"/>
</dbReference>
<dbReference type="CDD" id="cd19051">
    <property type="entry name" value="LGIC_TM_cation"/>
    <property type="match status" value="1"/>
</dbReference>
<evidence type="ECO:0000256" key="1">
    <source>
        <dbReference type="SAM" id="Phobius"/>
    </source>
</evidence>
<dbReference type="Gene3D" id="1.20.58.390">
    <property type="entry name" value="Neurotransmitter-gated ion-channel transmembrane domain"/>
    <property type="match status" value="2"/>
</dbReference>
<evidence type="ECO:0000259" key="2">
    <source>
        <dbReference type="Pfam" id="PF02932"/>
    </source>
</evidence>
<proteinExistence type="predicted"/>
<dbReference type="SUPFAM" id="SSF90112">
    <property type="entry name" value="Neurotransmitter-gated ion-channel transmembrane pore"/>
    <property type="match status" value="1"/>
</dbReference>
<keyword evidence="1" id="KW-0812">Transmembrane</keyword>
<dbReference type="AlphaFoldDB" id="A0A914EIR7"/>
<dbReference type="WBParaSite" id="ACRNAN_scaffold8619.g10574.t1">
    <property type="protein sequence ID" value="ACRNAN_scaffold8619.g10574.t1"/>
    <property type="gene ID" value="ACRNAN_scaffold8619.g10574"/>
</dbReference>
<keyword evidence="1" id="KW-1133">Transmembrane helix</keyword>
<dbReference type="InterPro" id="IPR006029">
    <property type="entry name" value="Neurotrans-gated_channel_TM"/>
</dbReference>
<protein>
    <submittedName>
        <fullName evidence="4">Neurotransmitter-gated ion-channel transmembrane domain-containing protein</fullName>
    </submittedName>
</protein>
<accession>A0A914EIR7</accession>
<name>A0A914EIR7_9BILA</name>
<keyword evidence="3" id="KW-1185">Reference proteome</keyword>
<feature type="transmembrane region" description="Helical" evidence="1">
    <location>
        <begin position="15"/>
        <end position="40"/>
    </location>
</feature>
<feature type="transmembrane region" description="Helical" evidence="1">
    <location>
        <begin position="151"/>
        <end position="171"/>
    </location>
</feature>